<feature type="domain" description="Response regulatory" evidence="8">
    <location>
        <begin position="3"/>
        <end position="116"/>
    </location>
</feature>
<reference evidence="10 11" key="1">
    <citation type="journal article" date="2015" name="Infect. Genet. Evol.">
        <title>Genomic sequences of six botulinum neurotoxin-producing strains representing three clostridial species illustrate the mobility and diversity of botulinum neurotoxin genes.</title>
        <authorList>
            <person name="Smith T.J."/>
            <person name="Hill K.K."/>
            <person name="Xie G."/>
            <person name="Foley B.T."/>
            <person name="Williamson C.H."/>
            <person name="Foster J.T."/>
            <person name="Johnson S.L."/>
            <person name="Chertkov O."/>
            <person name="Teshima H."/>
            <person name="Gibbons H.S."/>
            <person name="Johnsky L.A."/>
            <person name="Karavis M.A."/>
            <person name="Smith L.A."/>
        </authorList>
    </citation>
    <scope>NUCLEOTIDE SEQUENCE [LARGE SCALE GENOMIC DNA]</scope>
    <source>
        <strain evidence="10 11">CDC 2741</strain>
    </source>
</reference>
<dbReference type="Pfam" id="PF00486">
    <property type="entry name" value="Trans_reg_C"/>
    <property type="match status" value="1"/>
</dbReference>
<keyword evidence="2" id="KW-0805">Transcription regulation</keyword>
<evidence type="ECO:0000256" key="6">
    <source>
        <dbReference type="PROSITE-ProRule" id="PRU00169"/>
    </source>
</evidence>
<evidence type="ECO:0000259" key="8">
    <source>
        <dbReference type="PROSITE" id="PS50110"/>
    </source>
</evidence>
<keyword evidence="11" id="KW-1185">Reference proteome</keyword>
<dbReference type="GO" id="GO:0005829">
    <property type="term" value="C:cytosol"/>
    <property type="evidence" value="ECO:0007669"/>
    <property type="project" value="TreeGrafter"/>
</dbReference>
<dbReference type="InterPro" id="IPR016032">
    <property type="entry name" value="Sig_transdc_resp-reg_C-effctor"/>
</dbReference>
<feature type="modified residue" description="4-aspartylphosphate" evidence="6">
    <location>
        <position position="52"/>
    </location>
</feature>
<protein>
    <recommendedName>
        <fullName evidence="1">Stage 0 sporulation protein A homolog</fullName>
    </recommendedName>
</protein>
<comment type="caution">
    <text evidence="10">The sequence shown here is derived from an EMBL/GenBank/DDBJ whole genome shotgun (WGS) entry which is preliminary data.</text>
</comment>
<accession>A0A0C1TZG1</accession>
<keyword evidence="6" id="KW-0597">Phosphoprotein</keyword>
<dbReference type="InterPro" id="IPR011006">
    <property type="entry name" value="CheY-like_superfamily"/>
</dbReference>
<evidence type="ECO:0000256" key="3">
    <source>
        <dbReference type="ARBA" id="ARBA00023125"/>
    </source>
</evidence>
<dbReference type="CDD" id="cd00383">
    <property type="entry name" value="trans_reg_C"/>
    <property type="match status" value="1"/>
</dbReference>
<feature type="DNA-binding region" description="OmpR/PhoB-type" evidence="7">
    <location>
        <begin position="127"/>
        <end position="224"/>
    </location>
</feature>
<dbReference type="SUPFAM" id="SSF52172">
    <property type="entry name" value="CheY-like"/>
    <property type="match status" value="1"/>
</dbReference>
<dbReference type="PROSITE" id="PS51755">
    <property type="entry name" value="OMPR_PHOB"/>
    <property type="match status" value="1"/>
</dbReference>
<dbReference type="Proteomes" id="UP000031366">
    <property type="component" value="Unassembled WGS sequence"/>
</dbReference>
<organism evidence="10 11">
    <name type="scientific">Clostridium argentinense CDC 2741</name>
    <dbReference type="NCBI Taxonomy" id="1418104"/>
    <lineage>
        <taxon>Bacteria</taxon>
        <taxon>Bacillati</taxon>
        <taxon>Bacillota</taxon>
        <taxon>Clostridia</taxon>
        <taxon>Eubacteriales</taxon>
        <taxon>Clostridiaceae</taxon>
        <taxon>Clostridium</taxon>
    </lineage>
</organism>
<comment type="function">
    <text evidence="5">May play the central regulatory role in sporulation. It may be an element of the effector pathway responsible for the activation of sporulation genes in response to nutritional stress. Spo0A may act in concert with spo0H (a sigma factor) to control the expression of some genes that are critical to the sporulation process.</text>
</comment>
<gene>
    <name evidence="10" type="ORF">U732_2094</name>
</gene>
<dbReference type="Gene3D" id="3.40.50.2300">
    <property type="match status" value="1"/>
</dbReference>
<dbReference type="InterPro" id="IPR001867">
    <property type="entry name" value="OmpR/PhoB-type_DNA-bd"/>
</dbReference>
<dbReference type="PANTHER" id="PTHR48111">
    <property type="entry name" value="REGULATOR OF RPOS"/>
    <property type="match status" value="1"/>
</dbReference>
<evidence type="ECO:0000313" key="10">
    <source>
        <dbReference type="EMBL" id="KIE46009.1"/>
    </source>
</evidence>
<evidence type="ECO:0000256" key="4">
    <source>
        <dbReference type="ARBA" id="ARBA00023163"/>
    </source>
</evidence>
<evidence type="ECO:0000256" key="1">
    <source>
        <dbReference type="ARBA" id="ARBA00018672"/>
    </source>
</evidence>
<sequence>MFKIMVVEDDKTIKNIILENIVRWGFTPIDIDDYGEVFNTFVKEEPHLVLLDINLPSYDGFYWCNKIRTVSKVPIVFISSRNSNMDIVMAMNMGGDDFVQKPFSMEVLMAKVNALLRRTYDYTNVESSIIEHRTVVLNLKDNNLIYNDKKVELTKNEFKILYILMKNNGTIVSREKIMRKLWEDESFVDDNTLTVNINRLRKKLSDIDLENFIETKKGQGYVIL</sequence>
<dbReference type="Gene3D" id="6.10.250.690">
    <property type="match status" value="1"/>
</dbReference>
<dbReference type="GO" id="GO:0006355">
    <property type="term" value="P:regulation of DNA-templated transcription"/>
    <property type="evidence" value="ECO:0007669"/>
    <property type="project" value="InterPro"/>
</dbReference>
<dbReference type="Gene3D" id="1.10.10.10">
    <property type="entry name" value="Winged helix-like DNA-binding domain superfamily/Winged helix DNA-binding domain"/>
    <property type="match status" value="1"/>
</dbReference>
<dbReference type="EMBL" id="AYSO01000018">
    <property type="protein sequence ID" value="KIE46009.1"/>
    <property type="molecule type" value="Genomic_DNA"/>
</dbReference>
<dbReference type="SMART" id="SM00862">
    <property type="entry name" value="Trans_reg_C"/>
    <property type="match status" value="1"/>
</dbReference>
<dbReference type="GO" id="GO:0032993">
    <property type="term" value="C:protein-DNA complex"/>
    <property type="evidence" value="ECO:0007669"/>
    <property type="project" value="TreeGrafter"/>
</dbReference>
<dbReference type="Pfam" id="PF00072">
    <property type="entry name" value="Response_reg"/>
    <property type="match status" value="1"/>
</dbReference>
<proteinExistence type="predicted"/>
<dbReference type="PANTHER" id="PTHR48111:SF43">
    <property type="entry name" value="STAGE 0 SPORULATION PROTEIN A HOMOLOG"/>
    <property type="match status" value="1"/>
</dbReference>
<keyword evidence="4" id="KW-0804">Transcription</keyword>
<dbReference type="GO" id="GO:0000976">
    <property type="term" value="F:transcription cis-regulatory region binding"/>
    <property type="evidence" value="ECO:0007669"/>
    <property type="project" value="TreeGrafter"/>
</dbReference>
<dbReference type="OrthoDB" id="9790442at2"/>
<dbReference type="InterPro" id="IPR039420">
    <property type="entry name" value="WalR-like"/>
</dbReference>
<evidence type="ECO:0000313" key="11">
    <source>
        <dbReference type="Proteomes" id="UP000031366"/>
    </source>
</evidence>
<evidence type="ECO:0000259" key="9">
    <source>
        <dbReference type="PROSITE" id="PS51755"/>
    </source>
</evidence>
<dbReference type="AlphaFoldDB" id="A0A0C1TZG1"/>
<dbReference type="SMART" id="SM00448">
    <property type="entry name" value="REC"/>
    <property type="match status" value="1"/>
</dbReference>
<evidence type="ECO:0000256" key="5">
    <source>
        <dbReference type="ARBA" id="ARBA00024867"/>
    </source>
</evidence>
<evidence type="ECO:0000256" key="7">
    <source>
        <dbReference type="PROSITE-ProRule" id="PRU01091"/>
    </source>
</evidence>
<dbReference type="PROSITE" id="PS50110">
    <property type="entry name" value="RESPONSE_REGULATORY"/>
    <property type="match status" value="1"/>
</dbReference>
<dbReference type="RefSeq" id="WP_039634250.1">
    <property type="nucleotide sequence ID" value="NZ_AYSO01000018.1"/>
</dbReference>
<dbReference type="SUPFAM" id="SSF46894">
    <property type="entry name" value="C-terminal effector domain of the bipartite response regulators"/>
    <property type="match status" value="1"/>
</dbReference>
<name>A0A0C1TZG1_9CLOT</name>
<evidence type="ECO:0000256" key="2">
    <source>
        <dbReference type="ARBA" id="ARBA00023015"/>
    </source>
</evidence>
<dbReference type="InterPro" id="IPR001789">
    <property type="entry name" value="Sig_transdc_resp-reg_receiver"/>
</dbReference>
<keyword evidence="3 7" id="KW-0238">DNA-binding</keyword>
<dbReference type="STRING" id="29341.RSJ17_02775"/>
<dbReference type="GO" id="GO:0000156">
    <property type="term" value="F:phosphorelay response regulator activity"/>
    <property type="evidence" value="ECO:0007669"/>
    <property type="project" value="TreeGrafter"/>
</dbReference>
<dbReference type="InterPro" id="IPR036388">
    <property type="entry name" value="WH-like_DNA-bd_sf"/>
</dbReference>
<feature type="domain" description="OmpR/PhoB-type" evidence="9">
    <location>
        <begin position="127"/>
        <end position="224"/>
    </location>
</feature>